<dbReference type="Proteomes" id="UP000053257">
    <property type="component" value="Unassembled WGS sequence"/>
</dbReference>
<dbReference type="OrthoDB" id="3542212at2759"/>
<sequence>FEHFFTRSLQRQSAWSGHPLLFFRHETTPAIISLISGWKDVPAHHEWIASEGNQELLREAKAILTAKDFHHLEMNFDTMPLDVSHLSW</sequence>
<keyword evidence="2" id="KW-1185">Reference proteome</keyword>
<name>A0A0C3S118_PHLG1</name>
<feature type="non-terminal residue" evidence="1">
    <location>
        <position position="1"/>
    </location>
</feature>
<accession>A0A0C3S118</accession>
<evidence type="ECO:0008006" key="3">
    <source>
        <dbReference type="Google" id="ProtNLM"/>
    </source>
</evidence>
<dbReference type="HOGENOM" id="CLU_2475024_0_0_1"/>
<reference evidence="1 2" key="1">
    <citation type="journal article" date="2014" name="PLoS Genet.">
        <title>Analysis of the Phlebiopsis gigantea genome, transcriptome and secretome provides insight into its pioneer colonization strategies of wood.</title>
        <authorList>
            <person name="Hori C."/>
            <person name="Ishida T."/>
            <person name="Igarashi K."/>
            <person name="Samejima M."/>
            <person name="Suzuki H."/>
            <person name="Master E."/>
            <person name="Ferreira P."/>
            <person name="Ruiz-Duenas F.J."/>
            <person name="Held B."/>
            <person name="Canessa P."/>
            <person name="Larrondo L.F."/>
            <person name="Schmoll M."/>
            <person name="Druzhinina I.S."/>
            <person name="Kubicek C.P."/>
            <person name="Gaskell J.A."/>
            <person name="Kersten P."/>
            <person name="St John F."/>
            <person name="Glasner J."/>
            <person name="Sabat G."/>
            <person name="Splinter BonDurant S."/>
            <person name="Syed K."/>
            <person name="Yadav J."/>
            <person name="Mgbeahuruike A.C."/>
            <person name="Kovalchuk A."/>
            <person name="Asiegbu F.O."/>
            <person name="Lackner G."/>
            <person name="Hoffmeister D."/>
            <person name="Rencoret J."/>
            <person name="Gutierrez A."/>
            <person name="Sun H."/>
            <person name="Lindquist E."/>
            <person name="Barry K."/>
            <person name="Riley R."/>
            <person name="Grigoriev I.V."/>
            <person name="Henrissat B."/>
            <person name="Kues U."/>
            <person name="Berka R.M."/>
            <person name="Martinez A.T."/>
            <person name="Covert S.F."/>
            <person name="Blanchette R.A."/>
            <person name="Cullen D."/>
        </authorList>
    </citation>
    <scope>NUCLEOTIDE SEQUENCE [LARGE SCALE GENOMIC DNA]</scope>
    <source>
        <strain evidence="1 2">11061_1 CR5-6</strain>
    </source>
</reference>
<protein>
    <recommendedName>
        <fullName evidence="3">ABM domain-containing protein</fullName>
    </recommendedName>
</protein>
<gene>
    <name evidence="1" type="ORF">PHLGIDRAFT_38913</name>
</gene>
<feature type="non-terminal residue" evidence="1">
    <location>
        <position position="88"/>
    </location>
</feature>
<proteinExistence type="predicted"/>
<evidence type="ECO:0000313" key="2">
    <source>
        <dbReference type="Proteomes" id="UP000053257"/>
    </source>
</evidence>
<dbReference type="AlphaFoldDB" id="A0A0C3S118"/>
<dbReference type="EMBL" id="KN840475">
    <property type="protein sequence ID" value="KIP08736.1"/>
    <property type="molecule type" value="Genomic_DNA"/>
</dbReference>
<organism evidence="1 2">
    <name type="scientific">Phlebiopsis gigantea (strain 11061_1 CR5-6)</name>
    <name type="common">White-rot fungus</name>
    <name type="synonym">Peniophora gigantea</name>
    <dbReference type="NCBI Taxonomy" id="745531"/>
    <lineage>
        <taxon>Eukaryota</taxon>
        <taxon>Fungi</taxon>
        <taxon>Dikarya</taxon>
        <taxon>Basidiomycota</taxon>
        <taxon>Agaricomycotina</taxon>
        <taxon>Agaricomycetes</taxon>
        <taxon>Polyporales</taxon>
        <taxon>Phanerochaetaceae</taxon>
        <taxon>Phlebiopsis</taxon>
    </lineage>
</organism>
<evidence type="ECO:0000313" key="1">
    <source>
        <dbReference type="EMBL" id="KIP08736.1"/>
    </source>
</evidence>